<gene>
    <name evidence="2" type="ORF">HZI73_15430</name>
</gene>
<name>A0A8J8SHN9_9FIRM</name>
<dbReference type="PANTHER" id="PTHR40032:SF1">
    <property type="entry name" value="EXPORTED PROTEIN"/>
    <property type="match status" value="1"/>
</dbReference>
<sequence length="171" mass="19884">MPQTTTYYERMKAKTYALTYAYKPNPNYVYFKGNDCTNFVSQCLRAGGAKNDDNPTHPWWYKNNQASICWSVAASLYWYIKTSTKTRKKGIIADTFTINTFDYDPSLFELLEIGDIVQYRNKHGRIQHTAIITAFTRGKVPLISQHTYSATNIPWQKEHPKTIFHHITSIQ</sequence>
<organism evidence="2 3">
    <name type="scientific">Vallitalea pronyensis</name>
    <dbReference type="NCBI Taxonomy" id="1348613"/>
    <lineage>
        <taxon>Bacteria</taxon>
        <taxon>Bacillati</taxon>
        <taxon>Bacillota</taxon>
        <taxon>Clostridia</taxon>
        <taxon>Lachnospirales</taxon>
        <taxon>Vallitaleaceae</taxon>
        <taxon>Vallitalea</taxon>
    </lineage>
</organism>
<evidence type="ECO:0000313" key="3">
    <source>
        <dbReference type="Proteomes" id="UP000683246"/>
    </source>
</evidence>
<dbReference type="PANTHER" id="PTHR40032">
    <property type="entry name" value="EXPORTED PROTEIN-RELATED"/>
    <property type="match status" value="1"/>
</dbReference>
<dbReference type="KEGG" id="vpy:HZI73_15430"/>
<dbReference type="Pfam" id="PF12671">
    <property type="entry name" value="Amidase_6"/>
    <property type="match status" value="1"/>
</dbReference>
<dbReference type="AlphaFoldDB" id="A0A8J8SHN9"/>
<dbReference type="InterPro" id="IPR024301">
    <property type="entry name" value="Amidase_6"/>
</dbReference>
<evidence type="ECO:0000259" key="1">
    <source>
        <dbReference type="Pfam" id="PF12671"/>
    </source>
</evidence>
<protein>
    <submittedName>
        <fullName evidence="2">Amidase domain-containing protein</fullName>
    </submittedName>
</protein>
<accession>A0A8J8SHN9</accession>
<dbReference type="Proteomes" id="UP000683246">
    <property type="component" value="Chromosome"/>
</dbReference>
<proteinExistence type="predicted"/>
<keyword evidence="3" id="KW-1185">Reference proteome</keyword>
<feature type="domain" description="Putative amidase" evidence="1">
    <location>
        <begin position="8"/>
        <end position="158"/>
    </location>
</feature>
<dbReference type="EMBL" id="CP058649">
    <property type="protein sequence ID" value="QUI23593.1"/>
    <property type="molecule type" value="Genomic_DNA"/>
</dbReference>
<evidence type="ECO:0000313" key="2">
    <source>
        <dbReference type="EMBL" id="QUI23593.1"/>
    </source>
</evidence>
<reference evidence="2" key="1">
    <citation type="submission" date="2020-07" db="EMBL/GenBank/DDBJ databases">
        <title>Vallitalea pronyensis genome.</title>
        <authorList>
            <person name="Postec A."/>
        </authorList>
    </citation>
    <scope>NUCLEOTIDE SEQUENCE</scope>
    <source>
        <strain evidence="2">FatNI3</strain>
    </source>
</reference>
<dbReference type="RefSeq" id="WP_212694278.1">
    <property type="nucleotide sequence ID" value="NZ_CP058649.1"/>
</dbReference>